<evidence type="ECO:0000313" key="1">
    <source>
        <dbReference type="EMBL" id="NJC24591.1"/>
    </source>
</evidence>
<proteinExistence type="predicted"/>
<accession>A0ABX0X6H1</accession>
<keyword evidence="2" id="KW-1185">Reference proteome</keyword>
<protein>
    <submittedName>
        <fullName evidence="1">Uncharacterized protein</fullName>
    </submittedName>
</protein>
<organism evidence="1 2">
    <name type="scientific">Neolewinella antarctica</name>
    <dbReference type="NCBI Taxonomy" id="442734"/>
    <lineage>
        <taxon>Bacteria</taxon>
        <taxon>Pseudomonadati</taxon>
        <taxon>Bacteroidota</taxon>
        <taxon>Saprospiria</taxon>
        <taxon>Saprospirales</taxon>
        <taxon>Lewinellaceae</taxon>
        <taxon>Neolewinella</taxon>
    </lineage>
</organism>
<evidence type="ECO:0000313" key="2">
    <source>
        <dbReference type="Proteomes" id="UP000770785"/>
    </source>
</evidence>
<name>A0ABX0X6H1_9BACT</name>
<dbReference type="RefSeq" id="WP_168035413.1">
    <property type="nucleotide sequence ID" value="NZ_JAATJH010000001.1"/>
</dbReference>
<gene>
    <name evidence="1" type="ORF">GGR27_000072</name>
</gene>
<comment type="caution">
    <text evidence="1">The sequence shown here is derived from an EMBL/GenBank/DDBJ whole genome shotgun (WGS) entry which is preliminary data.</text>
</comment>
<sequence length="147" mass="16628">MTYDQIPGIVDTTVIELDVEPFAHTWKTGDPYDRTITGKVYNRDPWAVNIFSQQIGIIPYPNRANVAVDSIVITRVLDAASTAYGALFVSDGWVCVKTFIGRFVDKNTIKGQLYLDACRPTEEGESMPDNIRQLIDQELLITFRRLQ</sequence>
<dbReference type="Proteomes" id="UP000770785">
    <property type="component" value="Unassembled WGS sequence"/>
</dbReference>
<reference evidence="1 2" key="1">
    <citation type="submission" date="2020-03" db="EMBL/GenBank/DDBJ databases">
        <title>Genomic Encyclopedia of Type Strains, Phase IV (KMG-IV): sequencing the most valuable type-strain genomes for metagenomic binning, comparative biology and taxonomic classification.</title>
        <authorList>
            <person name="Goeker M."/>
        </authorList>
    </citation>
    <scope>NUCLEOTIDE SEQUENCE [LARGE SCALE GENOMIC DNA]</scope>
    <source>
        <strain evidence="1 2">DSM 105096</strain>
    </source>
</reference>
<dbReference type="EMBL" id="JAATJH010000001">
    <property type="protein sequence ID" value="NJC24591.1"/>
    <property type="molecule type" value="Genomic_DNA"/>
</dbReference>